<dbReference type="Gene3D" id="3.20.20.80">
    <property type="entry name" value="Glycosidases"/>
    <property type="match status" value="1"/>
</dbReference>
<reference evidence="7 8" key="1">
    <citation type="submission" date="2024-01" db="EMBL/GenBank/DDBJ databases">
        <title>The genome of the rayed Mediterranean limpet Patella caerulea (Linnaeus, 1758).</title>
        <authorList>
            <person name="Anh-Thu Weber A."/>
            <person name="Halstead-Nussloch G."/>
        </authorList>
    </citation>
    <scope>NUCLEOTIDE SEQUENCE [LARGE SCALE GENOMIC DNA]</scope>
    <source>
        <strain evidence="7">AATW-2023a</strain>
        <tissue evidence="7">Whole specimen</tissue>
    </source>
</reference>
<name>A0AAN8JHD2_PATCE</name>
<protein>
    <submittedName>
        <fullName evidence="7">Uncharacterized protein</fullName>
    </submittedName>
</protein>
<evidence type="ECO:0000259" key="5">
    <source>
        <dbReference type="Pfam" id="PF01055"/>
    </source>
</evidence>
<gene>
    <name evidence="7" type="ORF">SNE40_014099</name>
</gene>
<sequence length="642" mass="73817">MRYSMDYSKQQNTESIFKLHHMLLNNSQVTINEYIDSPKLYGSFGSHTDSPRDCNLGLTTHDEVCLRYPQTQLRVQHFNDGKVSCYDIGWQALSLDVKELRDCYSLGTSHWFGGFQHVRQPWPLENIDMEQTPYASADLFFHKDKTIGGVQERIFFNSDGYGIFIPDDVPLYMSINGSNDGKICLAAKLDGYPYMNNVGPTKLSYTICQASNAKTIRSFMLKKYLKTPSTIPDETLFTKPIWCTWAQYNKQVNESAVMDYANTILKHGFSHSQIEIDDDWTPFYGDLDFNKKFPDPKNMIKKLNAMGFRITLWVHPFMELGSRSFEEAANKGYLIRSKGDSVPALVKWWDGDRAGCLDVTNPEAVDWFINNLKYLQTEYGISSFKFDAGESHYLPKNYETKEPLKSPEDFARLWATIAYRSDTTIRHQEVRIAWKTQDLPIFVRMFDRASSWDDMAGIKTLIPTMLTFGVIGYPFVLADMVGGNAYDDLISFNGGAYPNRELFIRWMEINTFFPTIQYSIAPWIYDQEVVDLCKKYTQLHEEYAPLMIKLAKQSIGSGDPIIRPLWWISPNDQTALTIDSQFLVGDEVLVAPVIEQGKRSRDIYLPKGKWKDVLRGGIQEGPKWLLNYKAKLSELPHFTQGL</sequence>
<dbReference type="InterPro" id="IPR050985">
    <property type="entry name" value="Alpha-glycosidase_related"/>
</dbReference>
<proteinExistence type="inferred from homology"/>
<dbReference type="InterPro" id="IPR048395">
    <property type="entry name" value="Glyco_hydro_31_C"/>
</dbReference>
<dbReference type="CDD" id="cd06592">
    <property type="entry name" value="GH31_NET37"/>
    <property type="match status" value="1"/>
</dbReference>
<dbReference type="SUPFAM" id="SSF51011">
    <property type="entry name" value="Glycosyl hydrolase domain"/>
    <property type="match status" value="1"/>
</dbReference>
<dbReference type="InterPro" id="IPR000322">
    <property type="entry name" value="Glyco_hydro_31_TIM"/>
</dbReference>
<feature type="domain" description="Glycoside hydrolase family 31 TIM barrel" evidence="5">
    <location>
        <begin position="243"/>
        <end position="401"/>
    </location>
</feature>
<dbReference type="PANTHER" id="PTHR43053">
    <property type="entry name" value="GLYCOSIDASE FAMILY 31"/>
    <property type="match status" value="1"/>
</dbReference>
<dbReference type="SUPFAM" id="SSF51445">
    <property type="entry name" value="(Trans)glycosidases"/>
    <property type="match status" value="1"/>
</dbReference>
<comment type="similarity">
    <text evidence="1 4">Belongs to the glycosyl hydrolase 31 family.</text>
</comment>
<accession>A0AAN8JHD2</accession>
<dbReference type="PANTHER" id="PTHR43053:SF4">
    <property type="entry name" value="MYOGENESIS-REGULATING GLYCOSIDASE"/>
    <property type="match status" value="1"/>
</dbReference>
<organism evidence="7 8">
    <name type="scientific">Patella caerulea</name>
    <name type="common">Rayed Mediterranean limpet</name>
    <dbReference type="NCBI Taxonomy" id="87958"/>
    <lineage>
        <taxon>Eukaryota</taxon>
        <taxon>Metazoa</taxon>
        <taxon>Spiralia</taxon>
        <taxon>Lophotrochozoa</taxon>
        <taxon>Mollusca</taxon>
        <taxon>Gastropoda</taxon>
        <taxon>Patellogastropoda</taxon>
        <taxon>Patelloidea</taxon>
        <taxon>Patellidae</taxon>
        <taxon>Patella</taxon>
    </lineage>
</organism>
<keyword evidence="8" id="KW-1185">Reference proteome</keyword>
<feature type="domain" description="Glycoside hydrolase family 31 TIM barrel" evidence="5">
    <location>
        <begin position="447"/>
        <end position="547"/>
    </location>
</feature>
<dbReference type="Gene3D" id="2.60.40.1180">
    <property type="entry name" value="Golgi alpha-mannosidase II"/>
    <property type="match status" value="1"/>
</dbReference>
<evidence type="ECO:0000256" key="1">
    <source>
        <dbReference type="ARBA" id="ARBA00007806"/>
    </source>
</evidence>
<keyword evidence="2 4" id="KW-0378">Hydrolase</keyword>
<dbReference type="GO" id="GO:0004553">
    <property type="term" value="F:hydrolase activity, hydrolyzing O-glycosyl compounds"/>
    <property type="evidence" value="ECO:0007669"/>
    <property type="project" value="InterPro"/>
</dbReference>
<dbReference type="Pfam" id="PF01055">
    <property type="entry name" value="Glyco_hydro_31_2nd"/>
    <property type="match status" value="2"/>
</dbReference>
<feature type="domain" description="Glycosyl hydrolase family 31 C-terminal" evidence="6">
    <location>
        <begin position="558"/>
        <end position="640"/>
    </location>
</feature>
<dbReference type="Proteomes" id="UP001347796">
    <property type="component" value="Unassembled WGS sequence"/>
</dbReference>
<dbReference type="Pfam" id="PF21365">
    <property type="entry name" value="Glyco_hydro_31_3rd"/>
    <property type="match status" value="1"/>
</dbReference>
<dbReference type="EMBL" id="JAZGQO010000010">
    <property type="protein sequence ID" value="KAK6175698.1"/>
    <property type="molecule type" value="Genomic_DNA"/>
</dbReference>
<dbReference type="GO" id="GO:0005975">
    <property type="term" value="P:carbohydrate metabolic process"/>
    <property type="evidence" value="ECO:0007669"/>
    <property type="project" value="InterPro"/>
</dbReference>
<comment type="caution">
    <text evidence="7">The sequence shown here is derived from an EMBL/GenBank/DDBJ whole genome shotgun (WGS) entry which is preliminary data.</text>
</comment>
<evidence type="ECO:0000259" key="6">
    <source>
        <dbReference type="Pfam" id="PF21365"/>
    </source>
</evidence>
<evidence type="ECO:0000256" key="3">
    <source>
        <dbReference type="ARBA" id="ARBA00023295"/>
    </source>
</evidence>
<evidence type="ECO:0000313" key="7">
    <source>
        <dbReference type="EMBL" id="KAK6175698.1"/>
    </source>
</evidence>
<dbReference type="InterPro" id="IPR017853">
    <property type="entry name" value="GH"/>
</dbReference>
<keyword evidence="3 4" id="KW-0326">Glycosidase</keyword>
<dbReference type="InterPro" id="IPR013780">
    <property type="entry name" value="Glyco_hydro_b"/>
</dbReference>
<evidence type="ECO:0000313" key="8">
    <source>
        <dbReference type="Proteomes" id="UP001347796"/>
    </source>
</evidence>
<evidence type="ECO:0000256" key="2">
    <source>
        <dbReference type="ARBA" id="ARBA00022801"/>
    </source>
</evidence>
<dbReference type="AlphaFoldDB" id="A0AAN8JHD2"/>
<evidence type="ECO:0000256" key="4">
    <source>
        <dbReference type="RuleBase" id="RU361185"/>
    </source>
</evidence>